<dbReference type="AlphaFoldDB" id="A0A1C3H552"/>
<name>A0A1C3H552_9GAMM</name>
<gene>
    <name evidence="1" type="ORF">CHUV0807_1623</name>
</gene>
<dbReference type="InterPro" id="IPR016024">
    <property type="entry name" value="ARM-type_fold"/>
</dbReference>
<dbReference type="Pfam" id="PF08713">
    <property type="entry name" value="DNA_alkylation"/>
    <property type="match status" value="1"/>
</dbReference>
<dbReference type="Gene3D" id="1.25.10.90">
    <property type="match status" value="1"/>
</dbReference>
<organism evidence="1 2">
    <name type="scientific">Cardiobacterium hominis</name>
    <dbReference type="NCBI Taxonomy" id="2718"/>
    <lineage>
        <taxon>Bacteria</taxon>
        <taxon>Pseudomonadati</taxon>
        <taxon>Pseudomonadota</taxon>
        <taxon>Gammaproteobacteria</taxon>
        <taxon>Cardiobacteriales</taxon>
        <taxon>Cardiobacteriaceae</taxon>
        <taxon>Cardiobacterium</taxon>
    </lineage>
</organism>
<proteinExistence type="predicted"/>
<dbReference type="PANTHER" id="PTHR34070">
    <property type="entry name" value="ARMADILLO-TYPE FOLD"/>
    <property type="match status" value="1"/>
</dbReference>
<dbReference type="SUPFAM" id="SSF48371">
    <property type="entry name" value="ARM repeat"/>
    <property type="match status" value="1"/>
</dbReference>
<dbReference type="PANTHER" id="PTHR34070:SF1">
    <property type="entry name" value="DNA ALKYLATION REPAIR PROTEIN"/>
    <property type="match status" value="1"/>
</dbReference>
<dbReference type="Proteomes" id="UP000190837">
    <property type="component" value="Unassembled WGS sequence"/>
</dbReference>
<evidence type="ECO:0000313" key="1">
    <source>
        <dbReference type="EMBL" id="SAM66431.1"/>
    </source>
</evidence>
<sequence>MDYPALLAVLQQHANPERAVPMQAYMKHRFAYFGIGKPELARLCRPFLKDAAKQPVDWDFVRRCWDDPHRELQYAALEYLKKMQQHLTPQDIPRLQTLITEKSWWNSSDVLDRIVGNIALRHPEASTVLLAWSTDDNIWLRRVAIDHQLLRKQHTAPLLVLLALVLLAAALL</sequence>
<accession>A0A1C3H552</accession>
<reference evidence="2" key="1">
    <citation type="submission" date="2016-04" db="EMBL/GenBank/DDBJ databases">
        <authorList>
            <person name="Tagini F."/>
        </authorList>
    </citation>
    <scope>NUCLEOTIDE SEQUENCE [LARGE SCALE GENOMIC DNA]</scope>
    <source>
        <strain evidence="2">CHUV0807</strain>
    </source>
</reference>
<dbReference type="EMBL" id="FKLO01000054">
    <property type="protein sequence ID" value="SAM66431.1"/>
    <property type="molecule type" value="Genomic_DNA"/>
</dbReference>
<dbReference type="InterPro" id="IPR014825">
    <property type="entry name" value="DNA_alkylation"/>
</dbReference>
<evidence type="ECO:0000313" key="2">
    <source>
        <dbReference type="Proteomes" id="UP000190837"/>
    </source>
</evidence>
<protein>
    <submittedName>
        <fullName evidence="1">DNA alkylation repair enzyme</fullName>
    </submittedName>
</protein>